<dbReference type="AlphaFoldDB" id="A0A815D593"/>
<dbReference type="InterPro" id="IPR011990">
    <property type="entry name" value="TPR-like_helical_dom_sf"/>
</dbReference>
<dbReference type="Gene3D" id="1.25.40.10">
    <property type="entry name" value="Tetratricopeptide repeat domain"/>
    <property type="match status" value="2"/>
</dbReference>
<evidence type="ECO:0000256" key="1">
    <source>
        <dbReference type="ARBA" id="ARBA00009558"/>
    </source>
</evidence>
<feature type="repeat" description="TPR" evidence="8">
    <location>
        <begin position="666"/>
        <end position="699"/>
    </location>
</feature>
<evidence type="ECO:0000256" key="5">
    <source>
        <dbReference type="ARBA" id="ARBA00022737"/>
    </source>
</evidence>
<keyword evidence="5" id="KW-0677">Repeat</keyword>
<feature type="repeat" description="TPR" evidence="8">
    <location>
        <begin position="708"/>
        <end position="741"/>
    </location>
</feature>
<dbReference type="Pfam" id="PF13374">
    <property type="entry name" value="TPR_10"/>
    <property type="match status" value="1"/>
</dbReference>
<dbReference type="SMART" id="SM00028">
    <property type="entry name" value="TPR"/>
    <property type="match status" value="5"/>
</dbReference>
<evidence type="ECO:0000256" key="6">
    <source>
        <dbReference type="ARBA" id="ARBA00022803"/>
    </source>
</evidence>
<dbReference type="InterPro" id="IPR000768">
    <property type="entry name" value="ART"/>
</dbReference>
<evidence type="ECO:0000256" key="9">
    <source>
        <dbReference type="RuleBase" id="RU361228"/>
    </source>
</evidence>
<name>A0A815D593_9BILA</name>
<dbReference type="SUPFAM" id="SSF56399">
    <property type="entry name" value="ADP-ribosylation"/>
    <property type="match status" value="1"/>
</dbReference>
<dbReference type="Pfam" id="PF01129">
    <property type="entry name" value="ART"/>
    <property type="match status" value="1"/>
</dbReference>
<accession>A0A815D593</accession>
<organism evidence="11 12">
    <name type="scientific">Adineta steineri</name>
    <dbReference type="NCBI Taxonomy" id="433720"/>
    <lineage>
        <taxon>Eukaryota</taxon>
        <taxon>Metazoa</taxon>
        <taxon>Spiralia</taxon>
        <taxon>Gnathifera</taxon>
        <taxon>Rotifera</taxon>
        <taxon>Eurotatoria</taxon>
        <taxon>Bdelloidea</taxon>
        <taxon>Adinetida</taxon>
        <taxon>Adinetidae</taxon>
        <taxon>Adineta</taxon>
    </lineage>
</organism>
<dbReference type="PROSITE" id="PS51996">
    <property type="entry name" value="TR_MART"/>
    <property type="match status" value="1"/>
</dbReference>
<evidence type="ECO:0000256" key="8">
    <source>
        <dbReference type="PROSITE-ProRule" id="PRU00339"/>
    </source>
</evidence>
<dbReference type="PROSITE" id="PS50005">
    <property type="entry name" value="TPR"/>
    <property type="match status" value="3"/>
</dbReference>
<evidence type="ECO:0000256" key="3">
    <source>
        <dbReference type="ARBA" id="ARBA00022679"/>
    </source>
</evidence>
<keyword evidence="10" id="KW-0812">Transmembrane</keyword>
<feature type="transmembrane region" description="Helical" evidence="10">
    <location>
        <begin position="109"/>
        <end position="130"/>
    </location>
</feature>
<proteinExistence type="inferred from homology"/>
<protein>
    <recommendedName>
        <fullName evidence="9">NAD(P)(+)--arginine ADP-ribosyltransferase</fullName>
        <ecNumber evidence="9">2.4.2.31</ecNumber>
    </recommendedName>
    <alternativeName>
        <fullName evidence="9">Mono(ADP-ribosyl)transferase</fullName>
    </alternativeName>
</protein>
<keyword evidence="3 9" id="KW-0808">Transferase</keyword>
<reference evidence="11" key="1">
    <citation type="submission" date="2021-02" db="EMBL/GenBank/DDBJ databases">
        <authorList>
            <person name="Nowell W R."/>
        </authorList>
    </citation>
    <scope>NUCLEOTIDE SEQUENCE</scope>
</reference>
<dbReference type="InterPro" id="IPR019734">
    <property type="entry name" value="TPR_rpt"/>
</dbReference>
<comment type="caution">
    <text evidence="11">The sequence shown here is derived from an EMBL/GenBank/DDBJ whole genome shotgun (WGS) entry which is preliminary data.</text>
</comment>
<dbReference type="Gene3D" id="3.90.176.10">
    <property type="entry name" value="Toxin ADP-ribosyltransferase, Chain A, domain 1"/>
    <property type="match status" value="1"/>
</dbReference>
<gene>
    <name evidence="11" type="ORF">IZO911_LOCUS33627</name>
</gene>
<keyword evidence="9" id="KW-0521">NADP</keyword>
<dbReference type="PANTHER" id="PTHR45641:SF19">
    <property type="entry name" value="NEPHROCYSTIN-3"/>
    <property type="match status" value="1"/>
</dbReference>
<dbReference type="Proteomes" id="UP000663860">
    <property type="component" value="Unassembled WGS sequence"/>
</dbReference>
<evidence type="ECO:0000256" key="7">
    <source>
        <dbReference type="ARBA" id="ARBA00047597"/>
    </source>
</evidence>
<keyword evidence="10" id="KW-0472">Membrane</keyword>
<keyword evidence="9" id="KW-0520">NAD</keyword>
<keyword evidence="6 8" id="KW-0802">TPR repeat</keyword>
<evidence type="ECO:0000313" key="11">
    <source>
        <dbReference type="EMBL" id="CAF1293107.1"/>
    </source>
</evidence>
<comment type="catalytic activity">
    <reaction evidence="7 9">
        <text>L-arginyl-[protein] + NAD(+) = N(omega)-(ADP-D-ribosyl)-L-arginyl-[protein] + nicotinamide + H(+)</text>
        <dbReference type="Rhea" id="RHEA:19149"/>
        <dbReference type="Rhea" id="RHEA-COMP:10532"/>
        <dbReference type="Rhea" id="RHEA-COMP:15087"/>
        <dbReference type="ChEBI" id="CHEBI:15378"/>
        <dbReference type="ChEBI" id="CHEBI:17154"/>
        <dbReference type="ChEBI" id="CHEBI:29965"/>
        <dbReference type="ChEBI" id="CHEBI:57540"/>
        <dbReference type="ChEBI" id="CHEBI:142554"/>
        <dbReference type="EC" id="2.4.2.31"/>
    </reaction>
</comment>
<keyword evidence="2 9" id="KW-0328">Glycosyltransferase</keyword>
<evidence type="ECO:0000256" key="4">
    <source>
        <dbReference type="ARBA" id="ARBA00022695"/>
    </source>
</evidence>
<dbReference type="GO" id="GO:0016779">
    <property type="term" value="F:nucleotidyltransferase activity"/>
    <property type="evidence" value="ECO:0007669"/>
    <property type="project" value="UniProtKB-KW"/>
</dbReference>
<comment type="similarity">
    <text evidence="1 9">Belongs to the Arg-specific ADP-ribosyltransferase family.</text>
</comment>
<sequence length="768" mass="89504">MANNPRKLIRYLSEQYQNYGYIDEQSNEMKQSIKSTFKIPMKNFLRQISGEVKEKIDRLEQGTQIVNKVLQQPTFTSLISTDKDRETNQHTIIETGITHREMKSGSQRLRWNLLFNLLLWVIIPLPFWIPFISNQVALYLLPSMHAVFVLMWVDKICLIVSSSVGAKVVPFIHEWPQIQTIYIYCGNRQRAEQWTRPYTKITGIFTDKKTLLNKICDDIGAHGRDSELPMSVFHLEEKQNSLQNLTSESATFMWYQSILHVIPLMAKYCNSKIEMIRECRAKYHNDATEQKKINDFEQDYKPEKALWWYTYDSCIYRLLNTALRTQNTEIIFKFRFFINDLHKQILELYKEYLESHSSITNHSLTLYRGQCMKIDEIHLLERSVKQLISMNSFLSATTIKDLAEIFADTSDQSNETSPLQSVLFTIKIYNMTKDTTPFAFIQNFSCFRDEEEVLFSIGAIFKVVSVKKDNNMWHVNLELSSQQNQLCQNLFDYMKKQIGTEPSPISFGWFLYRTSKFEKVERYANILLKELPENDKEIGNIYNLLGLMYKAQNRPALAVEYYKKALNIFGQHGPHNSSNVIAIHYNAGLAYLALNDKEKADEHHKLAEGKLINSSKAHDPLLFAQTHSLKAQIQAVNGDYASACKNLQEVLKKKKKKLGAHHPSVASTLNELGIVYEQMNNDEKAFKCFTEVLEICTKCLAPDNLEFAKYRANIGRIYFKRQEYTLALEQFELALKIYRDFTREDTEDTELIEKCITETRNQIDGIRT</sequence>
<dbReference type="EC" id="2.4.2.31" evidence="9"/>
<keyword evidence="10" id="KW-1133">Transmembrane helix</keyword>
<dbReference type="EMBL" id="CAJNOE010000627">
    <property type="protein sequence ID" value="CAF1293107.1"/>
    <property type="molecule type" value="Genomic_DNA"/>
</dbReference>
<dbReference type="GO" id="GO:0106274">
    <property type="term" value="F:NAD+-protein-arginine ADP-ribosyltransferase activity"/>
    <property type="evidence" value="ECO:0007669"/>
    <property type="project" value="UniProtKB-EC"/>
</dbReference>
<dbReference type="SUPFAM" id="SSF48452">
    <property type="entry name" value="TPR-like"/>
    <property type="match status" value="1"/>
</dbReference>
<keyword evidence="4" id="KW-0548">Nucleotidyltransferase</keyword>
<dbReference type="Pfam" id="PF13424">
    <property type="entry name" value="TPR_12"/>
    <property type="match status" value="2"/>
</dbReference>
<evidence type="ECO:0000313" key="12">
    <source>
        <dbReference type="Proteomes" id="UP000663860"/>
    </source>
</evidence>
<evidence type="ECO:0000256" key="10">
    <source>
        <dbReference type="SAM" id="Phobius"/>
    </source>
</evidence>
<feature type="repeat" description="TPR" evidence="8">
    <location>
        <begin position="539"/>
        <end position="572"/>
    </location>
</feature>
<evidence type="ECO:0000256" key="2">
    <source>
        <dbReference type="ARBA" id="ARBA00022676"/>
    </source>
</evidence>
<dbReference type="PANTHER" id="PTHR45641">
    <property type="entry name" value="TETRATRICOPEPTIDE REPEAT PROTEIN (AFU_ORTHOLOGUE AFUA_6G03870)"/>
    <property type="match status" value="1"/>
</dbReference>